<name>A0A2S4HEP1_9GAMM</name>
<proteinExistence type="predicted"/>
<sequence>MNLTVGAYLAAIDMGSNSFHLLIAQVHSQAWRAIYTDERKVQLAAGSEAGVLQSDAQQRALACLADFKKELAKYHITELHVVATASLRGVKNAAPFLSAVEDLLGVRPEIISGECEAELVYLGVCAGLPDENAGRSCLVVDIGGGSTELAWGCDAHMKVGVSTEVGCLRYLRYFPEGELRQEYFKAAVGAAKAMFTQALDGFPQSFWESPPSVIGCSGTLLAVEQVLLAKSGRTDGGIKLNELRSLAENLALFSSVGEVRYQGLAEDRRSIFASGVAIALALFDVLNIDTMQLSPRGLREGIIENRLAHGELAFQQGGQQQ</sequence>
<dbReference type="CDD" id="cd24053">
    <property type="entry name" value="ASKHA_NBD_EcPPX-GppA-like"/>
    <property type="match status" value="1"/>
</dbReference>
<evidence type="ECO:0000313" key="2">
    <source>
        <dbReference type="EMBL" id="POP52161.1"/>
    </source>
</evidence>
<dbReference type="InterPro" id="IPR050273">
    <property type="entry name" value="GppA/Ppx_hydrolase"/>
</dbReference>
<feature type="domain" description="Ppx/GppA phosphatase N-terminal" evidence="1">
    <location>
        <begin position="23"/>
        <end position="305"/>
    </location>
</feature>
<dbReference type="AlphaFoldDB" id="A0A2S4HEP1"/>
<dbReference type="Pfam" id="PF02541">
    <property type="entry name" value="Ppx-GppA"/>
    <property type="match status" value="1"/>
</dbReference>
<dbReference type="Gene3D" id="3.30.420.150">
    <property type="entry name" value="Exopolyphosphatase. Domain 2"/>
    <property type="match status" value="1"/>
</dbReference>
<reference evidence="2 3" key="1">
    <citation type="submission" date="2018-01" db="EMBL/GenBank/DDBJ databases">
        <authorList>
            <person name="Yu X.-D."/>
        </authorList>
    </citation>
    <scope>NUCLEOTIDE SEQUENCE [LARGE SCALE GENOMIC DNA]</scope>
    <source>
        <strain evidence="2 3">ZX-21</strain>
    </source>
</reference>
<dbReference type="RefSeq" id="WP_103685144.1">
    <property type="nucleotide sequence ID" value="NZ_PQGG01000031.1"/>
</dbReference>
<organism evidence="2 3">
    <name type="scientific">Zhongshania marina</name>
    <dbReference type="NCBI Taxonomy" id="2304603"/>
    <lineage>
        <taxon>Bacteria</taxon>
        <taxon>Pseudomonadati</taxon>
        <taxon>Pseudomonadota</taxon>
        <taxon>Gammaproteobacteria</taxon>
        <taxon>Cellvibrionales</taxon>
        <taxon>Spongiibacteraceae</taxon>
        <taxon>Zhongshania</taxon>
    </lineage>
</organism>
<evidence type="ECO:0000313" key="3">
    <source>
        <dbReference type="Proteomes" id="UP000237222"/>
    </source>
</evidence>
<dbReference type="EMBL" id="PQGG01000031">
    <property type="protein sequence ID" value="POP52161.1"/>
    <property type="molecule type" value="Genomic_DNA"/>
</dbReference>
<dbReference type="GO" id="GO:0016462">
    <property type="term" value="F:pyrophosphatase activity"/>
    <property type="evidence" value="ECO:0007669"/>
    <property type="project" value="TreeGrafter"/>
</dbReference>
<protein>
    <recommendedName>
        <fullName evidence="1">Ppx/GppA phosphatase N-terminal domain-containing protein</fullName>
    </recommendedName>
</protein>
<dbReference type="SUPFAM" id="SSF53067">
    <property type="entry name" value="Actin-like ATPase domain"/>
    <property type="match status" value="2"/>
</dbReference>
<accession>A0A2S4HEP1</accession>
<dbReference type="Proteomes" id="UP000237222">
    <property type="component" value="Unassembled WGS sequence"/>
</dbReference>
<dbReference type="PANTHER" id="PTHR30005:SF0">
    <property type="entry name" value="RETROGRADE REGULATION PROTEIN 2"/>
    <property type="match status" value="1"/>
</dbReference>
<dbReference type="PANTHER" id="PTHR30005">
    <property type="entry name" value="EXOPOLYPHOSPHATASE"/>
    <property type="match status" value="1"/>
</dbReference>
<gene>
    <name evidence="2" type="ORF">C0068_14250</name>
</gene>
<dbReference type="InterPro" id="IPR043129">
    <property type="entry name" value="ATPase_NBD"/>
</dbReference>
<evidence type="ECO:0000259" key="1">
    <source>
        <dbReference type="Pfam" id="PF02541"/>
    </source>
</evidence>
<dbReference type="Gene3D" id="3.30.420.40">
    <property type="match status" value="1"/>
</dbReference>
<comment type="caution">
    <text evidence="2">The sequence shown here is derived from an EMBL/GenBank/DDBJ whole genome shotgun (WGS) entry which is preliminary data.</text>
</comment>
<dbReference type="OrthoDB" id="9793035at2"/>
<dbReference type="InterPro" id="IPR003695">
    <property type="entry name" value="Ppx_GppA_N"/>
</dbReference>